<protein>
    <recommendedName>
        <fullName evidence="2">PH domain-containing protein</fullName>
    </recommendedName>
</protein>
<keyword evidence="4" id="KW-1185">Reference proteome</keyword>
<dbReference type="PROSITE" id="PS50003">
    <property type="entry name" value="PH_DOMAIN"/>
    <property type="match status" value="1"/>
</dbReference>
<feature type="domain" description="PH" evidence="2">
    <location>
        <begin position="68"/>
        <end position="144"/>
    </location>
</feature>
<dbReference type="Gene3D" id="2.30.29.30">
    <property type="entry name" value="Pleckstrin-homology domain (PH domain)/Phosphotyrosine-binding domain (PTB)"/>
    <property type="match status" value="1"/>
</dbReference>
<organism evidence="3 4">
    <name type="scientific">Cirrhinus mrigala</name>
    <name type="common">Mrigala</name>
    <dbReference type="NCBI Taxonomy" id="683832"/>
    <lineage>
        <taxon>Eukaryota</taxon>
        <taxon>Metazoa</taxon>
        <taxon>Chordata</taxon>
        <taxon>Craniata</taxon>
        <taxon>Vertebrata</taxon>
        <taxon>Euteleostomi</taxon>
        <taxon>Actinopterygii</taxon>
        <taxon>Neopterygii</taxon>
        <taxon>Teleostei</taxon>
        <taxon>Ostariophysi</taxon>
        <taxon>Cypriniformes</taxon>
        <taxon>Cyprinidae</taxon>
        <taxon>Labeoninae</taxon>
        <taxon>Labeonini</taxon>
        <taxon>Cirrhinus</taxon>
    </lineage>
</organism>
<dbReference type="InterPro" id="IPR001849">
    <property type="entry name" value="PH_domain"/>
</dbReference>
<dbReference type="Pfam" id="PF00169">
    <property type="entry name" value="PH"/>
    <property type="match status" value="1"/>
</dbReference>
<evidence type="ECO:0000313" key="4">
    <source>
        <dbReference type="Proteomes" id="UP001529510"/>
    </source>
</evidence>
<feature type="region of interest" description="Disordered" evidence="1">
    <location>
        <begin position="1"/>
        <end position="44"/>
    </location>
</feature>
<proteinExistence type="predicted"/>
<dbReference type="EMBL" id="JAMKFB020000014">
    <property type="protein sequence ID" value="KAL0176252.1"/>
    <property type="molecule type" value="Genomic_DNA"/>
</dbReference>
<evidence type="ECO:0000313" key="3">
    <source>
        <dbReference type="EMBL" id="KAL0176252.1"/>
    </source>
</evidence>
<reference evidence="3 4" key="1">
    <citation type="submission" date="2024-05" db="EMBL/GenBank/DDBJ databases">
        <title>Genome sequencing and assembly of Indian major carp, Cirrhinus mrigala (Hamilton, 1822).</title>
        <authorList>
            <person name="Mohindra V."/>
            <person name="Chowdhury L.M."/>
            <person name="Lal K."/>
            <person name="Jena J.K."/>
        </authorList>
    </citation>
    <scope>NUCLEOTIDE SEQUENCE [LARGE SCALE GENOMIC DNA]</scope>
    <source>
        <strain evidence="3">CM1030</strain>
        <tissue evidence="3">Blood</tissue>
    </source>
</reference>
<dbReference type="SUPFAM" id="SSF50729">
    <property type="entry name" value="PH domain-like"/>
    <property type="match status" value="1"/>
</dbReference>
<dbReference type="InterPro" id="IPR011993">
    <property type="entry name" value="PH-like_dom_sf"/>
</dbReference>
<comment type="caution">
    <text evidence="3">The sequence shown here is derived from an EMBL/GenBank/DDBJ whole genome shotgun (WGS) entry which is preliminary data.</text>
</comment>
<name>A0ABD0PQF3_CIRMR</name>
<evidence type="ECO:0000256" key="1">
    <source>
        <dbReference type="SAM" id="MobiDB-lite"/>
    </source>
</evidence>
<sequence>MESEATSRNPLPPDVHVSPADECDGSEETPKQSLGQSDEAQYKIDTQIHAAQTDGTSATLRGTPTPPNTKLCGYLNKQGGPLRTWKSRWFVYEEKSCQLFYYRMAQDINPLGKVDLSRATFSYPLQGEEGTFHVQTPERTVILK</sequence>
<evidence type="ECO:0000259" key="2">
    <source>
        <dbReference type="PROSITE" id="PS50003"/>
    </source>
</evidence>
<gene>
    <name evidence="3" type="ORF">M9458_028582</name>
</gene>
<dbReference type="FunFam" id="2.30.29.30:FF:000248">
    <property type="entry name" value="TBC1 domain family member 2A isoform X1"/>
    <property type="match status" value="1"/>
</dbReference>
<dbReference type="AlphaFoldDB" id="A0ABD0PQF3"/>
<accession>A0ABD0PQF3</accession>
<feature type="non-terminal residue" evidence="3">
    <location>
        <position position="144"/>
    </location>
</feature>
<dbReference type="Proteomes" id="UP001529510">
    <property type="component" value="Unassembled WGS sequence"/>
</dbReference>